<gene>
    <name evidence="1" type="ORF">S01H1_38762</name>
</gene>
<reference evidence="1" key="1">
    <citation type="journal article" date="2014" name="Front. Microbiol.">
        <title>High frequency of phylogenetically diverse reductive dehalogenase-homologous genes in deep subseafloor sedimentary metagenomes.</title>
        <authorList>
            <person name="Kawai M."/>
            <person name="Futagami T."/>
            <person name="Toyoda A."/>
            <person name="Takaki Y."/>
            <person name="Nishi S."/>
            <person name="Hori S."/>
            <person name="Arai W."/>
            <person name="Tsubouchi T."/>
            <person name="Morono Y."/>
            <person name="Uchiyama I."/>
            <person name="Ito T."/>
            <person name="Fujiyama A."/>
            <person name="Inagaki F."/>
            <person name="Takami H."/>
        </authorList>
    </citation>
    <scope>NUCLEOTIDE SEQUENCE</scope>
    <source>
        <strain evidence="1">Expedition CK06-06</strain>
    </source>
</reference>
<feature type="non-terminal residue" evidence="1">
    <location>
        <position position="1"/>
    </location>
</feature>
<name>X0W4J2_9ZZZZ</name>
<comment type="caution">
    <text evidence="1">The sequence shown here is derived from an EMBL/GenBank/DDBJ whole genome shotgun (WGS) entry which is preliminary data.</text>
</comment>
<protein>
    <submittedName>
        <fullName evidence="1">Uncharacterized protein</fullName>
    </submittedName>
</protein>
<accession>X0W4J2</accession>
<dbReference type="AlphaFoldDB" id="X0W4J2"/>
<evidence type="ECO:0000313" key="1">
    <source>
        <dbReference type="EMBL" id="GAG07631.1"/>
    </source>
</evidence>
<dbReference type="EMBL" id="BARS01024417">
    <property type="protein sequence ID" value="GAG07631.1"/>
    <property type="molecule type" value="Genomic_DNA"/>
</dbReference>
<sequence length="37" mass="4496">AIHYVEAEGLEKELQQAVHERWIECYATEPRKKRVRE</sequence>
<organism evidence="1">
    <name type="scientific">marine sediment metagenome</name>
    <dbReference type="NCBI Taxonomy" id="412755"/>
    <lineage>
        <taxon>unclassified sequences</taxon>
        <taxon>metagenomes</taxon>
        <taxon>ecological metagenomes</taxon>
    </lineage>
</organism>
<proteinExistence type="predicted"/>